<dbReference type="Pfam" id="PF12668">
    <property type="entry name" value="DUF3791"/>
    <property type="match status" value="1"/>
</dbReference>
<accession>H1HP74</accession>
<evidence type="ECO:0000313" key="1">
    <source>
        <dbReference type="EMBL" id="EHO68006.1"/>
    </source>
</evidence>
<dbReference type="InterPro" id="IPR024269">
    <property type="entry name" value="DUF3791"/>
</dbReference>
<dbReference type="PATRIC" id="fig|999422.3.peg.2070"/>
<evidence type="ECO:0000313" key="2">
    <source>
        <dbReference type="Proteomes" id="UP000003167"/>
    </source>
</evidence>
<dbReference type="RefSeq" id="WP_008566000.1">
    <property type="nucleotide sequence ID" value="NZ_JH594507.1"/>
</dbReference>
<reference evidence="1 2" key="1">
    <citation type="submission" date="2011-12" db="EMBL/GenBank/DDBJ databases">
        <title>The Genome Sequence of Prevotella maculosa OT 289.</title>
        <authorList>
            <consortium name="The Broad Institute Genome Sequencing Platform"/>
            <person name="Earl A."/>
            <person name="Ward D."/>
            <person name="Feldgarden M."/>
            <person name="Gevers D."/>
            <person name="Izard J."/>
            <person name="Blanton J.M."/>
            <person name="Mathney J."/>
            <person name="Tanner A.C."/>
            <person name="Dewhirst F.E."/>
            <person name="Young S.K."/>
            <person name="Zeng Q."/>
            <person name="Gargeya S."/>
            <person name="Fitzgerald M."/>
            <person name="Haas B."/>
            <person name="Abouelleil A."/>
            <person name="Alvarado L."/>
            <person name="Arachchi H.M."/>
            <person name="Berlin A."/>
            <person name="Chapman S.B."/>
            <person name="Gearin G."/>
            <person name="Goldberg J."/>
            <person name="Griggs A."/>
            <person name="Gujja S."/>
            <person name="Hansen M."/>
            <person name="Heiman D."/>
            <person name="Howarth C."/>
            <person name="Larimer J."/>
            <person name="Lui A."/>
            <person name="MacDonald P.J.P."/>
            <person name="McCowen C."/>
            <person name="Montmayeur A."/>
            <person name="Murphy C."/>
            <person name="Neiman D."/>
            <person name="Pearson M."/>
            <person name="Priest M."/>
            <person name="Roberts A."/>
            <person name="Saif S."/>
            <person name="Shea T."/>
            <person name="Sisk P."/>
            <person name="Stolte C."/>
            <person name="Sykes S."/>
            <person name="Wortman J."/>
            <person name="Nusbaum C."/>
            <person name="Birren B."/>
        </authorList>
    </citation>
    <scope>NUCLEOTIDE SEQUENCE [LARGE SCALE GENOMIC DNA]</scope>
    <source>
        <strain evidence="1 2">OT 289</strain>
    </source>
</reference>
<dbReference type="STRING" id="999422.HMPREF9944_01968"/>
<organism evidence="1 2">
    <name type="scientific">Segatella maculosa OT 289</name>
    <dbReference type="NCBI Taxonomy" id="999422"/>
    <lineage>
        <taxon>Bacteria</taxon>
        <taxon>Pseudomonadati</taxon>
        <taxon>Bacteroidota</taxon>
        <taxon>Bacteroidia</taxon>
        <taxon>Bacteroidales</taxon>
        <taxon>Prevotellaceae</taxon>
        <taxon>Segatella</taxon>
    </lineage>
</organism>
<dbReference type="HOGENOM" id="CLU_1915169_0_0_10"/>
<gene>
    <name evidence="1" type="ORF">HMPREF9944_01968</name>
</gene>
<protein>
    <submittedName>
        <fullName evidence="1">Uncharacterized protein</fullName>
    </submittedName>
</protein>
<dbReference type="Proteomes" id="UP000003167">
    <property type="component" value="Unassembled WGS sequence"/>
</dbReference>
<sequence length="132" mass="15834">MRKYAPIFESRQSLEGKKGTKNSIILALFNGKHYICAEFNVFESVEERLKYTDDSYQAMDKEKQNRGYFVSFCIEQYKKKNHLTGAEAMQQLDQYKVLDYLDKHFEVLHTQSSQWVLEDIEEFIRLRKEEMK</sequence>
<dbReference type="EMBL" id="AGEK01000034">
    <property type="protein sequence ID" value="EHO68006.1"/>
    <property type="molecule type" value="Genomic_DNA"/>
</dbReference>
<name>H1HP74_9BACT</name>
<dbReference type="AlphaFoldDB" id="H1HP74"/>
<comment type="caution">
    <text evidence="1">The sequence shown here is derived from an EMBL/GenBank/DDBJ whole genome shotgun (WGS) entry which is preliminary data.</text>
</comment>
<keyword evidence="2" id="KW-1185">Reference proteome</keyword>
<proteinExistence type="predicted"/>